<evidence type="ECO:0000313" key="1">
    <source>
        <dbReference type="EMBL" id="MET3759343.1"/>
    </source>
</evidence>
<dbReference type="PANTHER" id="PTHR36932">
    <property type="entry name" value="CAPSULAR POLYSACCHARIDE BIOSYNTHESIS PROTEIN"/>
    <property type="match status" value="1"/>
</dbReference>
<dbReference type="GO" id="GO:0047475">
    <property type="term" value="F:phenylacetate-CoA ligase activity"/>
    <property type="evidence" value="ECO:0007669"/>
    <property type="project" value="UniProtKB-EC"/>
</dbReference>
<name>A0ABV2MVE1_9HYPH</name>
<dbReference type="RefSeq" id="WP_168302344.1">
    <property type="nucleotide sequence ID" value="NZ_CP071610.1"/>
</dbReference>
<gene>
    <name evidence="1" type="ORF">ABID08_006729</name>
</gene>
<organism evidence="1 2">
    <name type="scientific">Rhizobium binae</name>
    <dbReference type="NCBI Taxonomy" id="1138190"/>
    <lineage>
        <taxon>Bacteria</taxon>
        <taxon>Pseudomonadati</taxon>
        <taxon>Pseudomonadota</taxon>
        <taxon>Alphaproteobacteria</taxon>
        <taxon>Hyphomicrobiales</taxon>
        <taxon>Rhizobiaceae</taxon>
        <taxon>Rhizobium/Agrobacterium group</taxon>
        <taxon>Rhizobium</taxon>
    </lineage>
</organism>
<accession>A0ABV2MVE1</accession>
<sequence>MLAAAADLDFLRSSVTVRETEDGISFFDGETGFAAELDGAVLSQFGLASLAMKEQLARFGLTNDTADLTDIRRKQRNALAGGRSTLQRLQDRLESLCRTVPYFAERRSQFSPELIEDVEAFEALPLMRRKDLRANFPHALLPTNIDLREGLFSGRMAFVATSGSTEDRIQVLANSMVDRLPFGADDLLGIPLSGKQPKTAFFTTAVCSSSACFRQATTYQDRISQSSPDLLLRTTSDPFSMDRTLIEDFHAELTDYRPTILAADPLYLQCLVRAARRYSIPVPSVPVVQTGFEFRTQLSHRTLRETFKCPVLDDYGASEENRLAVECHRGCLHVRADAVYLEIINQQGACQPGAIGNVVITTFDTLTPLVRYLIGDLASWTGKKCDCAFSAWPVIELHGRAKDLLRTRESWISSLQIDRAIQAPEWLEFYRITQRQPEMFEVELIAALDADPDILEFADLLSDYFEPAHLRIRAVCGFELLPSLKVGTTLTKLPTPEIIP</sequence>
<dbReference type="PANTHER" id="PTHR36932:SF1">
    <property type="entry name" value="CAPSULAR POLYSACCHARIDE BIOSYNTHESIS PROTEIN"/>
    <property type="match status" value="1"/>
</dbReference>
<keyword evidence="2" id="KW-1185">Reference proteome</keyword>
<dbReference type="InterPro" id="IPR042099">
    <property type="entry name" value="ANL_N_sf"/>
</dbReference>
<dbReference type="SUPFAM" id="SSF56801">
    <property type="entry name" value="Acetyl-CoA synthetase-like"/>
    <property type="match status" value="1"/>
</dbReference>
<dbReference type="GeneID" id="91152908"/>
<dbReference type="InterPro" id="IPR053158">
    <property type="entry name" value="CapK_Type1_Caps_Biosynth"/>
</dbReference>
<proteinExistence type="predicted"/>
<comment type="caution">
    <text evidence="1">The sequence shown here is derived from an EMBL/GenBank/DDBJ whole genome shotgun (WGS) entry which is preliminary data.</text>
</comment>
<keyword evidence="1" id="KW-0436">Ligase</keyword>
<dbReference type="EMBL" id="JBEPMY010000054">
    <property type="protein sequence ID" value="MET3759343.1"/>
    <property type="molecule type" value="Genomic_DNA"/>
</dbReference>
<protein>
    <submittedName>
        <fullName evidence="1">Phenylacetate-CoA ligase</fullName>
        <ecNumber evidence="1">6.2.1.30</ecNumber>
    </submittedName>
</protein>
<evidence type="ECO:0000313" key="2">
    <source>
        <dbReference type="Proteomes" id="UP001549077"/>
    </source>
</evidence>
<dbReference type="Proteomes" id="UP001549077">
    <property type="component" value="Unassembled WGS sequence"/>
</dbReference>
<reference evidence="1 2" key="1">
    <citation type="submission" date="2024-06" db="EMBL/GenBank/DDBJ databases">
        <title>Genomic Encyclopedia of Type Strains, Phase IV (KMG-IV): sequencing the most valuable type-strain genomes for metagenomic binning, comparative biology and taxonomic classification.</title>
        <authorList>
            <person name="Goeker M."/>
        </authorList>
    </citation>
    <scope>NUCLEOTIDE SEQUENCE [LARGE SCALE GENOMIC DNA]</scope>
    <source>
        <strain evidence="1 2">DSM 29288</strain>
    </source>
</reference>
<dbReference type="EC" id="6.2.1.30" evidence="1"/>
<dbReference type="Gene3D" id="3.40.50.12780">
    <property type="entry name" value="N-terminal domain of ligase-like"/>
    <property type="match status" value="1"/>
</dbReference>